<evidence type="ECO:0000256" key="5">
    <source>
        <dbReference type="ARBA" id="ARBA00061519"/>
    </source>
</evidence>
<comment type="similarity">
    <text evidence="5">Belongs to the formaldehyde-activating enzyme family.</text>
</comment>
<dbReference type="Gene3D" id="3.20.20.70">
    <property type="entry name" value="Aldolase class I"/>
    <property type="match status" value="1"/>
</dbReference>
<dbReference type="InterPro" id="IPR014826">
    <property type="entry name" value="HCHO-activating_enzyme"/>
</dbReference>
<keyword evidence="1" id="KW-0456">Lyase</keyword>
<dbReference type="GO" id="GO:0033982">
    <property type="term" value="F:3-dehydro-L-gulonate-6-phosphate decarboxylase activity"/>
    <property type="evidence" value="ECO:0007669"/>
    <property type="project" value="TreeGrafter"/>
</dbReference>
<dbReference type="GO" id="GO:0019854">
    <property type="term" value="P:L-ascorbic acid catabolic process"/>
    <property type="evidence" value="ECO:0007669"/>
    <property type="project" value="TreeGrafter"/>
</dbReference>
<dbReference type="FunFam" id="3.30.230.60:FF:000001">
    <property type="entry name" value="5,6,7,8-tetrahydromethanopterin hydro-lyase"/>
    <property type="match status" value="1"/>
</dbReference>
<dbReference type="InterPro" id="IPR041710">
    <property type="entry name" value="HPS/KGPDC"/>
</dbReference>
<sequence>MPKPEYYIGECLIGEPPNLAHIDLIIGSKDGPVGISFANALSTPSKGHGGLLATIRPNLLSKPVSLIVPKVTISDMADANKIFGPAQAAVAKGIADSVEEGLIPMNKLDEWLIIASVFIHPEAKDYRKIYQYNYGATKLAIQRALKSYPPIEKIFYDKDRAKHPVAGIRVPRLWRPPYIQVALDAPNLEKQVKVVKQLPKSDRIILEVGTPFLKKYGVESIKQIRAVAREKFIVADLKTLDVGKLEVDFAFDATADGVVASGLAATASLNKFILEAHRLGIHAFVDTMEVQDPIEKLRTLKEIPDVVILHRAIDVEQSSAGDKSPDSEQRQRWALVPKIKELYADKKKASGKDRVLVAVAGGIEPKTATYALGQGADILIVGRFIASAKDVEFAMRRILTVLPGYQDIDLKRIHSEDDDSSVENGGGPKWD</sequence>
<dbReference type="SUPFAM" id="SSF51366">
    <property type="entry name" value="Ribulose-phoshate binding barrel"/>
    <property type="match status" value="1"/>
</dbReference>
<dbReference type="Pfam" id="PF00215">
    <property type="entry name" value="OMPdecase"/>
    <property type="match status" value="1"/>
</dbReference>
<dbReference type="Gene3D" id="3.30.230.60">
    <property type="entry name" value="Formaldehyde-activating enzyme"/>
    <property type="match status" value="1"/>
</dbReference>
<comment type="catalytic activity">
    <reaction evidence="4">
        <text>5,6,7,8-tetrahydromethanopterin + formaldehyde = 5,10-methylenetetrahydromethanopterin + H2O</text>
        <dbReference type="Rhea" id="RHEA:24678"/>
        <dbReference type="ChEBI" id="CHEBI:15377"/>
        <dbReference type="ChEBI" id="CHEBI:16842"/>
        <dbReference type="ChEBI" id="CHEBI:57818"/>
        <dbReference type="ChEBI" id="CHEBI:58103"/>
        <dbReference type="EC" id="4.2.1.147"/>
    </reaction>
</comment>
<gene>
    <name evidence="9" type="ORF">LCGC14_1381370</name>
</gene>
<name>A0A0F9KNH6_9ZZZZ</name>
<reference evidence="9" key="1">
    <citation type="journal article" date="2015" name="Nature">
        <title>Complex archaea that bridge the gap between prokaryotes and eukaryotes.</title>
        <authorList>
            <person name="Spang A."/>
            <person name="Saw J.H."/>
            <person name="Jorgensen S.L."/>
            <person name="Zaremba-Niedzwiedzka K."/>
            <person name="Martijn J."/>
            <person name="Lind A.E."/>
            <person name="van Eijk R."/>
            <person name="Schleper C."/>
            <person name="Guy L."/>
            <person name="Ettema T.J."/>
        </authorList>
    </citation>
    <scope>NUCLEOTIDE SEQUENCE</scope>
</reference>
<dbReference type="InterPro" id="IPR020568">
    <property type="entry name" value="Ribosomal_Su5_D2-typ_SF"/>
</dbReference>
<evidence type="ECO:0000256" key="2">
    <source>
        <dbReference type="ARBA" id="ARBA00023268"/>
    </source>
</evidence>
<dbReference type="NCBIfam" id="NF009833">
    <property type="entry name" value="PRK13307.1"/>
    <property type="match status" value="1"/>
</dbReference>
<dbReference type="PANTHER" id="PTHR35039:SF3">
    <property type="entry name" value="3-KETO-L-GULONATE-6-PHOSPHATE DECARBOXYLASE SGBH-RELATED"/>
    <property type="match status" value="1"/>
</dbReference>
<accession>A0A0F9KNH6</accession>
<feature type="domain" description="Orotidine 5'-phosphate decarboxylase" evidence="8">
    <location>
        <begin position="178"/>
        <end position="398"/>
    </location>
</feature>
<protein>
    <recommendedName>
        <fullName evidence="7">5,6,7,8-tetrahydromethanopterin hydro-lyase</fullName>
        <ecNumber evidence="6">4.2.1.147</ecNumber>
    </recommendedName>
</protein>
<comment type="caution">
    <text evidence="9">The sequence shown here is derived from an EMBL/GenBank/DDBJ whole genome shotgun (WGS) entry which is preliminary data.</text>
</comment>
<proteinExistence type="inferred from homology"/>
<dbReference type="GO" id="GO:0006207">
    <property type="term" value="P:'de novo' pyrimidine nucleobase biosynthetic process"/>
    <property type="evidence" value="ECO:0007669"/>
    <property type="project" value="InterPro"/>
</dbReference>
<dbReference type="GO" id="GO:0016840">
    <property type="term" value="F:carbon-nitrogen lyase activity"/>
    <property type="evidence" value="ECO:0007669"/>
    <property type="project" value="InterPro"/>
</dbReference>
<evidence type="ECO:0000256" key="6">
    <source>
        <dbReference type="ARBA" id="ARBA00067042"/>
    </source>
</evidence>
<dbReference type="InterPro" id="IPR001754">
    <property type="entry name" value="OMPdeCOase_dom"/>
</dbReference>
<evidence type="ECO:0000313" key="9">
    <source>
        <dbReference type="EMBL" id="KKM76316.1"/>
    </source>
</evidence>
<dbReference type="PANTHER" id="PTHR35039">
    <property type="entry name" value="3-KETO-L-GULONATE-6-PHOSPHATE DECARBOXYLASE SGBH-RELATED"/>
    <property type="match status" value="1"/>
</dbReference>
<dbReference type="AlphaFoldDB" id="A0A0F9KNH6"/>
<dbReference type="CDD" id="cd04726">
    <property type="entry name" value="KGPDC_HPS"/>
    <property type="match status" value="1"/>
</dbReference>
<dbReference type="InterPro" id="IPR020868">
    <property type="entry name" value="Fae/Hps"/>
</dbReference>
<dbReference type="Pfam" id="PF08714">
    <property type="entry name" value="Fae"/>
    <property type="match status" value="1"/>
</dbReference>
<dbReference type="SUPFAM" id="SSF54211">
    <property type="entry name" value="Ribosomal protein S5 domain 2-like"/>
    <property type="match status" value="1"/>
</dbReference>
<evidence type="ECO:0000256" key="3">
    <source>
        <dbReference type="ARBA" id="ARBA00023277"/>
    </source>
</evidence>
<keyword evidence="3" id="KW-0119">Carbohydrate metabolism</keyword>
<dbReference type="GO" id="GO:0016832">
    <property type="term" value="F:aldehyde-lyase activity"/>
    <property type="evidence" value="ECO:0007669"/>
    <property type="project" value="InterPro"/>
</dbReference>
<dbReference type="EC" id="4.2.1.147" evidence="6"/>
<organism evidence="9">
    <name type="scientific">marine sediment metagenome</name>
    <dbReference type="NCBI Taxonomy" id="412755"/>
    <lineage>
        <taxon>unclassified sequences</taxon>
        <taxon>metagenomes</taxon>
        <taxon>ecological metagenomes</taxon>
    </lineage>
</organism>
<dbReference type="GO" id="GO:0004590">
    <property type="term" value="F:orotidine-5'-phosphate decarboxylase activity"/>
    <property type="evidence" value="ECO:0007669"/>
    <property type="project" value="InterPro"/>
</dbReference>
<evidence type="ECO:0000259" key="8">
    <source>
        <dbReference type="SMART" id="SM00934"/>
    </source>
</evidence>
<dbReference type="GO" id="GO:0016051">
    <property type="term" value="P:carbohydrate biosynthetic process"/>
    <property type="evidence" value="ECO:0007669"/>
    <property type="project" value="InterPro"/>
</dbReference>
<dbReference type="HAMAP" id="MF_01268">
    <property type="entry name" value="Fae_Hps"/>
    <property type="match status" value="1"/>
</dbReference>
<evidence type="ECO:0000256" key="1">
    <source>
        <dbReference type="ARBA" id="ARBA00023239"/>
    </source>
</evidence>
<dbReference type="NCBIfam" id="TIGR03126">
    <property type="entry name" value="one_C_fae"/>
    <property type="match status" value="1"/>
</dbReference>
<keyword evidence="2" id="KW-0511">Multifunctional enzyme</keyword>
<dbReference type="InterPro" id="IPR011060">
    <property type="entry name" value="RibuloseP-bd_barrel"/>
</dbReference>
<dbReference type="InterPro" id="IPR013785">
    <property type="entry name" value="Aldolase_TIM"/>
</dbReference>
<evidence type="ECO:0000256" key="7">
    <source>
        <dbReference type="ARBA" id="ARBA00072885"/>
    </source>
</evidence>
<evidence type="ECO:0000256" key="4">
    <source>
        <dbReference type="ARBA" id="ARBA00052457"/>
    </source>
</evidence>
<dbReference type="SMART" id="SM00934">
    <property type="entry name" value="OMPdecase"/>
    <property type="match status" value="1"/>
</dbReference>
<dbReference type="EMBL" id="LAZR01008830">
    <property type="protein sequence ID" value="KKM76316.1"/>
    <property type="molecule type" value="Genomic_DNA"/>
</dbReference>
<dbReference type="InterPro" id="IPR037075">
    <property type="entry name" value="HCHO-activating_enzyme_sf"/>
</dbReference>